<keyword evidence="2" id="KW-0521">NADP</keyword>
<proteinExistence type="inferred from homology"/>
<evidence type="ECO:0000256" key="1">
    <source>
        <dbReference type="ARBA" id="ARBA00006484"/>
    </source>
</evidence>
<dbReference type="InterPro" id="IPR020904">
    <property type="entry name" value="Sc_DH/Rdtase_CS"/>
</dbReference>
<evidence type="ECO:0000313" key="5">
    <source>
        <dbReference type="EMBL" id="SMQ46318.1"/>
    </source>
</evidence>
<dbReference type="Proteomes" id="UP000215127">
    <property type="component" value="Chromosome 1"/>
</dbReference>
<dbReference type="GO" id="GO:0016491">
    <property type="term" value="F:oxidoreductase activity"/>
    <property type="evidence" value="ECO:0007669"/>
    <property type="project" value="UniProtKB-KW"/>
</dbReference>
<evidence type="ECO:0000256" key="3">
    <source>
        <dbReference type="ARBA" id="ARBA00023002"/>
    </source>
</evidence>
<dbReference type="PRINTS" id="PR00081">
    <property type="entry name" value="GDHRDH"/>
</dbReference>
<dbReference type="Pfam" id="PF00106">
    <property type="entry name" value="adh_short"/>
    <property type="match status" value="1"/>
</dbReference>
<dbReference type="STRING" id="1276538.A0A1X7RFY0"/>
<dbReference type="AlphaFoldDB" id="A0A1X7RFY0"/>
<dbReference type="InterPro" id="IPR036291">
    <property type="entry name" value="NAD(P)-bd_dom_sf"/>
</dbReference>
<comment type="similarity">
    <text evidence="1 4">Belongs to the short-chain dehydrogenases/reductases (SDR) family.</text>
</comment>
<dbReference type="Gene3D" id="3.40.50.720">
    <property type="entry name" value="NAD(P)-binding Rossmann-like Domain"/>
    <property type="match status" value="1"/>
</dbReference>
<evidence type="ECO:0000313" key="6">
    <source>
        <dbReference type="Proteomes" id="UP000215127"/>
    </source>
</evidence>
<name>A0A1X7RFY0_ZYMT9</name>
<sequence length="331" mass="35236">MLRLFTRSAFPVKNSSAPLILRPTLTPAIRTMATGRADNHDLKTTDLFDVSHVTALVTGGATGIGLMITQALVANGAKVWITGRREETLDKTVEKYNTGAGSLQSITGDVSTKEGCLKLAEEMKEKEPKGIQLLVNNAGIARDDDTKFSSNGEPDMSSAEAISKHFLRSDGQQWTDTFTTNVAAQFFMSMAFLPLLATGGQVTPGYSSSVVNVSSISGAMKGSSMGQFSYASSKAASTHLSRMLATTFKDVKVRVNVIAPGVFPSEMTAGESGEDNKSELDMRSYNPAGRKGMDTDMAATILFLAGKGGVFYNEQILYPDGGNTLTAPSQK</sequence>
<dbReference type="SUPFAM" id="SSF51735">
    <property type="entry name" value="NAD(P)-binding Rossmann-fold domains"/>
    <property type="match status" value="1"/>
</dbReference>
<evidence type="ECO:0000256" key="2">
    <source>
        <dbReference type="ARBA" id="ARBA00022857"/>
    </source>
</evidence>
<protein>
    <submittedName>
        <fullName evidence="5">Uncharacterized protein</fullName>
    </submittedName>
</protein>
<dbReference type="PANTHER" id="PTHR43618:SF4">
    <property type="entry name" value="SHORT CHAIN DEHYDROGENASE_REDUCTASE FAMILY (AFU_ORTHOLOGUE AFUA_7G04540)"/>
    <property type="match status" value="1"/>
</dbReference>
<evidence type="ECO:0000256" key="4">
    <source>
        <dbReference type="RuleBase" id="RU000363"/>
    </source>
</evidence>
<dbReference type="PANTHER" id="PTHR43618">
    <property type="entry name" value="7-ALPHA-HYDROXYSTEROID DEHYDROGENASE"/>
    <property type="match status" value="1"/>
</dbReference>
<dbReference type="PRINTS" id="PR00080">
    <property type="entry name" value="SDRFAMILY"/>
</dbReference>
<dbReference type="InterPro" id="IPR002347">
    <property type="entry name" value="SDR_fam"/>
</dbReference>
<accession>A0A1X7RFY0</accession>
<gene>
    <name evidence="5" type="ORF">ZT3D7_G1464</name>
</gene>
<keyword evidence="6" id="KW-1185">Reference proteome</keyword>
<dbReference type="PROSITE" id="PS00061">
    <property type="entry name" value="ADH_SHORT"/>
    <property type="match status" value="1"/>
</dbReference>
<organism evidence="5 6">
    <name type="scientific">Zymoseptoria tritici (strain ST99CH_3D7)</name>
    <dbReference type="NCBI Taxonomy" id="1276538"/>
    <lineage>
        <taxon>Eukaryota</taxon>
        <taxon>Fungi</taxon>
        <taxon>Dikarya</taxon>
        <taxon>Ascomycota</taxon>
        <taxon>Pezizomycotina</taxon>
        <taxon>Dothideomycetes</taxon>
        <taxon>Dothideomycetidae</taxon>
        <taxon>Mycosphaerellales</taxon>
        <taxon>Mycosphaerellaceae</taxon>
        <taxon>Zymoseptoria</taxon>
    </lineage>
</organism>
<dbReference type="InterPro" id="IPR052178">
    <property type="entry name" value="Sec_Metab_Biosynth_SDR"/>
</dbReference>
<dbReference type="EMBL" id="LT853692">
    <property type="protein sequence ID" value="SMQ46318.1"/>
    <property type="molecule type" value="Genomic_DNA"/>
</dbReference>
<keyword evidence="3" id="KW-0560">Oxidoreductase</keyword>
<reference evidence="5 6" key="1">
    <citation type="submission" date="2016-06" db="EMBL/GenBank/DDBJ databases">
        <authorList>
            <person name="Kjaerup R.B."/>
            <person name="Dalgaard T.S."/>
            <person name="Juul-Madsen H.R."/>
        </authorList>
    </citation>
    <scope>NUCLEOTIDE SEQUENCE [LARGE SCALE GENOMIC DNA]</scope>
</reference>